<sequence length="800" mass="84650">MFAWMKRIVRSCAALLLPFALIAALLPALPTKASAVDLMAHLNVTTEFGYGGKINDGRWNPLKVTLASDRDLSGDLVVQVAPQNGMSESTYVRHVELPAGTAKEVTLAIPGGSYSRNTSMIRFYPESVEKGSSLPFSEGRAYLSSSSQYGGLVGVLASDPDTMNFLNLLQGSGQPVSIAPLEAADIGDDPLLLDGLDVLVMNDFASDTLSEGQSNAIRTWVERGGALVIGGGAGYAKTVGPLADLSPVEASGGTTAASAAPLASGGGGKTLAAGTSLTATQASAKPEADVRYDNDGVPLIASMPVQAGKVWYSAYDLALEPLSSWAGSADLWGGLLQSDLQTVNINGGMYGNAYYNMSYLLDYFPSLHMPKLSGLVWMLLVYVIVVAPILYLVLRKFDKREWAWVFIPLVAIVSSAAIYMAGSSDKTSELAHTISYVNMDGEGKGVRSSSTALFVPNSGSYTVNFPKGTRVSMMSTDSWMGNTGTVSGELSNFVREQPDATQLRLGDMSYWSVAKFGVEEAGSIETGRLSTKLAADETGEVSGTVVNETEMPLNDAALIAGGKLYKLGTLEPGGSASLGSSILLSSGYYDIGSYLFPSQTSANDPYIRQRSMAQNVQVGSPVNGNTGIESAFLIAFAENSDNTLDVGGKSITNDRISMYTQPVSVDLVQNGEINIPYGYVGGSVIHTNTTQVSDDGMGRISASPGTMTIGYALPSVGEVDYGQLDVNLPDGQTQTATFELWNEAQGDWEPVDWKAGGVSQTYDNAADYVNEGNLMQLRVRVNEWTTLAMPQIKLKGAVQP</sequence>
<keyword evidence="2" id="KW-1185">Reference proteome</keyword>
<proteinExistence type="predicted"/>
<dbReference type="Proteomes" id="UP001380953">
    <property type="component" value="Unassembled WGS sequence"/>
</dbReference>
<comment type="caution">
    <text evidence="1">The sequence shown here is derived from an EMBL/GenBank/DDBJ whole genome shotgun (WGS) entry which is preliminary data.</text>
</comment>
<evidence type="ECO:0000313" key="1">
    <source>
        <dbReference type="EMBL" id="MEJ8306756.1"/>
    </source>
</evidence>
<name>A0ACC6PIP1_9BACL</name>
<evidence type="ECO:0000313" key="2">
    <source>
        <dbReference type="Proteomes" id="UP001380953"/>
    </source>
</evidence>
<dbReference type="EMBL" id="JBBKAR010000056">
    <property type="protein sequence ID" value="MEJ8306756.1"/>
    <property type="molecule type" value="Genomic_DNA"/>
</dbReference>
<protein>
    <submittedName>
        <fullName evidence="1">Uncharacterized protein</fullName>
    </submittedName>
</protein>
<gene>
    <name evidence="1" type="ORF">WKI47_22855</name>
</gene>
<accession>A0ACC6PIP1</accession>
<reference evidence="1" key="1">
    <citation type="submission" date="2024-03" db="EMBL/GenBank/DDBJ databases">
        <title>Whole genome sequecning of epiphytes from Marcgravia umbellata leaves.</title>
        <authorList>
            <person name="Kumar G."/>
            <person name="Savka M.A."/>
        </authorList>
    </citation>
    <scope>NUCLEOTIDE SEQUENCE</scope>
    <source>
        <strain evidence="1">RIT_BL5</strain>
    </source>
</reference>
<organism evidence="1 2">
    <name type="scientific">Saccharibacillus sacchari</name>
    <dbReference type="NCBI Taxonomy" id="456493"/>
    <lineage>
        <taxon>Bacteria</taxon>
        <taxon>Bacillati</taxon>
        <taxon>Bacillota</taxon>
        <taxon>Bacilli</taxon>
        <taxon>Bacillales</taxon>
        <taxon>Paenibacillaceae</taxon>
        <taxon>Saccharibacillus</taxon>
    </lineage>
</organism>